<dbReference type="EMBL" id="FLUX01000031">
    <property type="protein sequence ID" value="SBW25562.1"/>
    <property type="molecule type" value="Genomic_DNA"/>
</dbReference>
<evidence type="ECO:0000313" key="1">
    <source>
        <dbReference type="EMBL" id="SBW25562.1"/>
    </source>
</evidence>
<proteinExistence type="predicted"/>
<gene>
    <name evidence="1" type="ORF">BN4901_2560</name>
</gene>
<protein>
    <recommendedName>
        <fullName evidence="3">Pentapeptide repeat-containing protein</fullName>
    </recommendedName>
</protein>
<dbReference type="RefSeq" id="WP_087051091.1">
    <property type="nucleotide sequence ID" value="NZ_FLUX01000031.1"/>
</dbReference>
<reference evidence="1 2" key="1">
    <citation type="submission" date="2016-04" db="EMBL/GenBank/DDBJ databases">
        <authorList>
            <person name="Mornico D."/>
        </authorList>
    </citation>
    <scope>NUCLEOTIDE SEQUENCE [LARGE SCALE GENOMIC DNA]</scope>
    <source>
        <strain evidence="1 2">A121</strain>
    </source>
</reference>
<sequence>MIKNKSNTYRNMTVDLDGQYFEKCIFQNCTIRFSGNDLFSLVGCKFESCKWSLDGPAANTIQFLRLMYKDMGEFGKQMVNATFENIKK</sequence>
<comment type="caution">
    <text evidence="1">The sequence shown here is derived from an EMBL/GenBank/DDBJ whole genome shotgun (WGS) entry which is preliminary data.</text>
</comment>
<name>A0ABY0JPP2_9ENTR</name>
<keyword evidence="2" id="KW-1185">Reference proteome</keyword>
<evidence type="ECO:0000313" key="2">
    <source>
        <dbReference type="Proteomes" id="UP000195338"/>
    </source>
</evidence>
<dbReference type="Proteomes" id="UP000195338">
    <property type="component" value="Unassembled WGS sequence"/>
</dbReference>
<evidence type="ECO:0008006" key="3">
    <source>
        <dbReference type="Google" id="ProtNLM"/>
    </source>
</evidence>
<accession>A0ABY0JPP2</accession>
<organism evidence="1 2">
    <name type="scientific">Citrobacter europaeus</name>
    <dbReference type="NCBI Taxonomy" id="1914243"/>
    <lineage>
        <taxon>Bacteria</taxon>
        <taxon>Pseudomonadati</taxon>
        <taxon>Pseudomonadota</taxon>
        <taxon>Gammaproteobacteria</taxon>
        <taxon>Enterobacterales</taxon>
        <taxon>Enterobacteriaceae</taxon>
        <taxon>Citrobacter</taxon>
    </lineage>
</organism>